<dbReference type="FunFam" id="3.40.50.720:FF:000084">
    <property type="entry name" value="Short-chain dehydrogenase reductase"/>
    <property type="match status" value="1"/>
</dbReference>
<comment type="caution">
    <text evidence="3">The sequence shown here is derived from an EMBL/GenBank/DDBJ whole genome shotgun (WGS) entry which is preliminary data.</text>
</comment>
<dbReference type="CDD" id="cd05233">
    <property type="entry name" value="SDR_c"/>
    <property type="match status" value="1"/>
</dbReference>
<dbReference type="RefSeq" id="WP_126004895.1">
    <property type="nucleotide sequence ID" value="NZ_QQYZ01000013.1"/>
</dbReference>
<proteinExistence type="inferred from homology"/>
<dbReference type="EMBL" id="QQYZ01000013">
    <property type="protein sequence ID" value="RSY82015.1"/>
    <property type="molecule type" value="Genomic_DNA"/>
</dbReference>
<dbReference type="GO" id="GO:0016491">
    <property type="term" value="F:oxidoreductase activity"/>
    <property type="evidence" value="ECO:0007669"/>
    <property type="project" value="UniProtKB-KW"/>
</dbReference>
<name>A0A430G1Q2_9SPHN</name>
<dbReference type="PANTHER" id="PTHR24321">
    <property type="entry name" value="DEHYDROGENASES, SHORT CHAIN"/>
    <property type="match status" value="1"/>
</dbReference>
<protein>
    <submittedName>
        <fullName evidence="3">SDR family NAD(P)-dependent oxidoreductase</fullName>
    </submittedName>
</protein>
<gene>
    <name evidence="3" type="ORF">DAH66_14185</name>
</gene>
<evidence type="ECO:0000256" key="1">
    <source>
        <dbReference type="ARBA" id="ARBA00006484"/>
    </source>
</evidence>
<evidence type="ECO:0000313" key="3">
    <source>
        <dbReference type="EMBL" id="RSY82015.1"/>
    </source>
</evidence>
<dbReference type="InterPro" id="IPR002347">
    <property type="entry name" value="SDR_fam"/>
</dbReference>
<dbReference type="AlphaFoldDB" id="A0A430G1Q2"/>
<evidence type="ECO:0000313" key="4">
    <source>
        <dbReference type="Proteomes" id="UP000287746"/>
    </source>
</evidence>
<comment type="similarity">
    <text evidence="1">Belongs to the short-chain dehydrogenases/reductases (SDR) family.</text>
</comment>
<reference evidence="3 4" key="1">
    <citation type="submission" date="2018-07" db="EMBL/GenBank/DDBJ databases">
        <title>Genomic and Epidemiologic Investigation of an Indolent Hospital Outbreak.</title>
        <authorList>
            <person name="Johnson R.C."/>
            <person name="Deming C."/>
            <person name="Conlan S."/>
            <person name="Zellmer C.J."/>
            <person name="Michelin A.V."/>
            <person name="Lee-Lin S."/>
            <person name="Thomas P.J."/>
            <person name="Park M."/>
            <person name="Weingarten R.A."/>
            <person name="Less J."/>
            <person name="Dekker J.P."/>
            <person name="Frank K.M."/>
            <person name="Musser K.A."/>
            <person name="Mcquiston J.R."/>
            <person name="Henderson D.K."/>
            <person name="Lau A.F."/>
            <person name="Palmore T.N."/>
            <person name="Segre J.A."/>
        </authorList>
    </citation>
    <scope>NUCLEOTIDE SEQUENCE [LARGE SCALE GENOMIC DNA]</scope>
    <source>
        <strain evidence="3 4">SK-CDC1_0717</strain>
    </source>
</reference>
<accession>A0A430G1Q2</accession>
<dbReference type="Gene3D" id="3.40.50.720">
    <property type="entry name" value="NAD(P)-binding Rossmann-like Domain"/>
    <property type="match status" value="1"/>
</dbReference>
<dbReference type="PRINTS" id="PR00081">
    <property type="entry name" value="GDHRDH"/>
</dbReference>
<sequence length="254" mass="25906">MTSVSSGYLPLTGRSVLVTGARGDIGRATVHLLASRGARVIAVDRHDMLPPPGESHDGVAWIAGDVTDESSVRSFVAQALALAGTIDILVNNAGVTGPMLALPHLTLQDFTRVFAVNVQGVFLGMKHVIPHMRDTGSGCIVNMASTAGLAATPLASAYIASKHAVIGLTRAAAAECASGGIRVNCVAPGPIEGSMMNAMLDGLASVGDVVRTRIPAGRFGSPDEVARVIAFLASDDASHMHGAVIPVDGGRTAV</sequence>
<dbReference type="SUPFAM" id="SSF51735">
    <property type="entry name" value="NAD(P)-binding Rossmann-fold domains"/>
    <property type="match status" value="1"/>
</dbReference>
<evidence type="ECO:0000256" key="2">
    <source>
        <dbReference type="ARBA" id="ARBA00023002"/>
    </source>
</evidence>
<dbReference type="Proteomes" id="UP000287746">
    <property type="component" value="Unassembled WGS sequence"/>
</dbReference>
<dbReference type="PANTHER" id="PTHR24321:SF8">
    <property type="entry name" value="ESTRADIOL 17-BETA-DEHYDROGENASE 8-RELATED"/>
    <property type="match status" value="1"/>
</dbReference>
<keyword evidence="2" id="KW-0560">Oxidoreductase</keyword>
<organism evidence="3 4">
    <name type="scientific">Sphingomonas koreensis</name>
    <dbReference type="NCBI Taxonomy" id="93064"/>
    <lineage>
        <taxon>Bacteria</taxon>
        <taxon>Pseudomonadati</taxon>
        <taxon>Pseudomonadota</taxon>
        <taxon>Alphaproteobacteria</taxon>
        <taxon>Sphingomonadales</taxon>
        <taxon>Sphingomonadaceae</taxon>
        <taxon>Sphingomonas</taxon>
    </lineage>
</organism>
<dbReference type="Pfam" id="PF13561">
    <property type="entry name" value="adh_short_C2"/>
    <property type="match status" value="1"/>
</dbReference>
<dbReference type="PRINTS" id="PR00080">
    <property type="entry name" value="SDRFAMILY"/>
</dbReference>
<dbReference type="InterPro" id="IPR036291">
    <property type="entry name" value="NAD(P)-bd_dom_sf"/>
</dbReference>